<dbReference type="InterPro" id="IPR012910">
    <property type="entry name" value="Plug_dom"/>
</dbReference>
<dbReference type="OrthoDB" id="9768177at2"/>
<dbReference type="InterPro" id="IPR039426">
    <property type="entry name" value="TonB-dep_rcpt-like"/>
</dbReference>
<dbReference type="AlphaFoldDB" id="A0A4R8DFL9"/>
<sequence length="1135" mass="123860">MHLKAHFVTIFLLMAALLWGHRAAAQHVSLSLKNVPLEKAFQEIKRQTGYTFAYTESMLKKANPVTVECKNVTLEQALTLCFGNQPFTYTIIEKTVVVKPKETHVADNAANLSPPGQIKGRIFGESAPLKGASVESRKTHKGISTDDLGNFELNGLPEGDTLVASFIGYQTMEVPTRQAVNGLMYISMKLAVNTLDELQIVAYGTTTQRYTVGSIATVSSQDIESQPVMNPLDALAGRVAGLQVISTSGAPGSMTMTQIRGQNTLPTLVNGYITQGTFNQPLYIIDGIPYAAQNNNVAGFLQSTSAGPSSVFFNNPYGGLSPLNSINPMDIESISVLKDADATAIYGSRGANGVILINTKKGKMGKTSLNVSINTGPTKAGTNVTMMNTQQYLQMRREALKNDGRAASLNNLDFDLLLFDSTKNTNWYKQLLGETAQHTDVHVGLSGGIGTVTYSVGAGYTKSGFNYPGNFSDQRYSLNSDVTIRSTNNKLTLDIVSGLSYDDNKNSSGIGTSGLINLPPNFPDMVDSKGNLVWYYQGYTLNELSGNKSNNYYAQLRQPFQSQDYMLNQSLRLNYSLFKGLSFETTAGYSRLESKGYSATPIAAQTPAYGTVYGTANFQNDTKESIDIEPQLRYNRTFGRAKLDVLAGGTYEKDITGAQYISGGNYTNDALLNSLSGASSFEIISSGLVDKYVAGFGRANLVWNSRYILNLTGNIDGSSLFGPGHRFGEFGSAGAGWIFTEEQWSKRTMPWLSFGKLTADYGITGSNNVTPYAYQPNWTAYGSLITYQGSMVYTPNNLYDPNFHWATKHDISGNLTLGFFNNWLLINVGSYLNWTGDQLLPSPLPAQAGFAAVTQNAPFTLQNSGWEVTITAGNTHLQGSDRNKFIWFAPSFNIARNYNKVTRVDPNSTYAAVYRKGFPGSAAPFVKYIGVDSATGLFDYLKADGKTVTNLPNQLSTYQYGGDANQMISLVPTVNFGFSDGFSWKGFSVNFHGLFVKQKGMSYLRGLYAFNGSLMSPGYPSSNMPALILGKEWRQPGDHATIQKFSSNLTSSGQVFQYSTGVITDASYLRFDNLAISYQVPARWMRKLGMTNCVINLTGHNLFTITPYKVGDPATQSIYNIPLQRVFSGGVNLTF</sequence>
<feature type="domain" description="TonB-dependent receptor plug" evidence="7">
    <location>
        <begin position="208"/>
        <end position="354"/>
    </location>
</feature>
<dbReference type="NCBIfam" id="TIGR04057">
    <property type="entry name" value="SusC_RagA_signa"/>
    <property type="match status" value="1"/>
</dbReference>
<dbReference type="GO" id="GO:0009279">
    <property type="term" value="C:cell outer membrane"/>
    <property type="evidence" value="ECO:0007669"/>
    <property type="project" value="UniProtKB-SubCell"/>
</dbReference>
<dbReference type="SUPFAM" id="SSF56935">
    <property type="entry name" value="Porins"/>
    <property type="match status" value="1"/>
</dbReference>
<dbReference type="Gene3D" id="3.55.50.30">
    <property type="match status" value="1"/>
</dbReference>
<feature type="signal peptide" evidence="5">
    <location>
        <begin position="1"/>
        <end position="24"/>
    </location>
</feature>
<dbReference type="InterPro" id="IPR008969">
    <property type="entry name" value="CarboxyPept-like_regulatory"/>
</dbReference>
<dbReference type="Pfam" id="PF07715">
    <property type="entry name" value="Plug"/>
    <property type="match status" value="1"/>
</dbReference>
<comment type="subcellular location">
    <subcellularLocation>
        <location evidence="4">Cell outer membrane</location>
        <topology evidence="4">Multi-pass membrane protein</topology>
    </subcellularLocation>
</comment>
<proteinExistence type="inferred from homology"/>
<feature type="domain" description="Secretin/TonB short N-terminal" evidence="6">
    <location>
        <begin position="50"/>
        <end position="101"/>
    </location>
</feature>
<comment type="similarity">
    <text evidence="4">Belongs to the TonB-dependent receptor family.</text>
</comment>
<keyword evidence="9" id="KW-1185">Reference proteome</keyword>
<dbReference type="PROSITE" id="PS52016">
    <property type="entry name" value="TONB_DEPENDENT_REC_3"/>
    <property type="match status" value="1"/>
</dbReference>
<evidence type="ECO:0000256" key="4">
    <source>
        <dbReference type="PROSITE-ProRule" id="PRU01360"/>
    </source>
</evidence>
<dbReference type="InterPro" id="IPR011662">
    <property type="entry name" value="Secretin/TonB_short_N"/>
</dbReference>
<dbReference type="EMBL" id="SODV01000002">
    <property type="protein sequence ID" value="TDW96265.1"/>
    <property type="molecule type" value="Genomic_DNA"/>
</dbReference>
<feature type="chain" id="PRO_5020399079" evidence="5">
    <location>
        <begin position="25"/>
        <end position="1135"/>
    </location>
</feature>
<dbReference type="Pfam" id="PF07660">
    <property type="entry name" value="STN"/>
    <property type="match status" value="1"/>
</dbReference>
<name>A0A4R8DFL9_9BACT</name>
<evidence type="ECO:0000256" key="1">
    <source>
        <dbReference type="ARBA" id="ARBA00022448"/>
    </source>
</evidence>
<keyword evidence="4" id="KW-0812">Transmembrane</keyword>
<evidence type="ECO:0000256" key="5">
    <source>
        <dbReference type="SAM" id="SignalP"/>
    </source>
</evidence>
<accession>A0A4R8DFL9</accession>
<keyword evidence="5" id="KW-0732">Signal</keyword>
<evidence type="ECO:0000256" key="2">
    <source>
        <dbReference type="ARBA" id="ARBA00023136"/>
    </source>
</evidence>
<comment type="caution">
    <text evidence="8">The sequence shown here is derived from an EMBL/GenBank/DDBJ whole genome shotgun (WGS) entry which is preliminary data.</text>
</comment>
<protein>
    <submittedName>
        <fullName evidence="8">TonB-linked SusC/RagA family outer membrane protein</fullName>
    </submittedName>
</protein>
<dbReference type="InterPro" id="IPR023997">
    <property type="entry name" value="TonB-dep_OMP_SusC/RagA_CS"/>
</dbReference>
<gene>
    <name evidence="8" type="ORF">EDB95_4090</name>
</gene>
<keyword evidence="4" id="KW-1134">Transmembrane beta strand</keyword>
<evidence type="ECO:0000259" key="6">
    <source>
        <dbReference type="Pfam" id="PF07660"/>
    </source>
</evidence>
<dbReference type="NCBIfam" id="TIGR04056">
    <property type="entry name" value="OMP_RagA_SusC"/>
    <property type="match status" value="1"/>
</dbReference>
<keyword evidence="2 4" id="KW-0472">Membrane</keyword>
<evidence type="ECO:0000256" key="3">
    <source>
        <dbReference type="ARBA" id="ARBA00023237"/>
    </source>
</evidence>
<keyword evidence="1 4" id="KW-0813">Transport</keyword>
<evidence type="ECO:0000259" key="7">
    <source>
        <dbReference type="Pfam" id="PF07715"/>
    </source>
</evidence>
<dbReference type="InterPro" id="IPR037066">
    <property type="entry name" value="Plug_dom_sf"/>
</dbReference>
<dbReference type="Proteomes" id="UP000294498">
    <property type="component" value="Unassembled WGS sequence"/>
</dbReference>
<dbReference type="Gene3D" id="2.170.130.10">
    <property type="entry name" value="TonB-dependent receptor, plug domain"/>
    <property type="match status" value="1"/>
</dbReference>
<evidence type="ECO:0000313" key="9">
    <source>
        <dbReference type="Proteomes" id="UP000294498"/>
    </source>
</evidence>
<organism evidence="8 9">
    <name type="scientific">Dinghuibacter silviterrae</name>
    <dbReference type="NCBI Taxonomy" id="1539049"/>
    <lineage>
        <taxon>Bacteria</taxon>
        <taxon>Pseudomonadati</taxon>
        <taxon>Bacteroidota</taxon>
        <taxon>Chitinophagia</taxon>
        <taxon>Chitinophagales</taxon>
        <taxon>Chitinophagaceae</taxon>
        <taxon>Dinghuibacter</taxon>
    </lineage>
</organism>
<keyword evidence="3 4" id="KW-0998">Cell outer membrane</keyword>
<evidence type="ECO:0000313" key="8">
    <source>
        <dbReference type="EMBL" id="TDW96265.1"/>
    </source>
</evidence>
<dbReference type="InterPro" id="IPR023996">
    <property type="entry name" value="TonB-dep_OMP_SusC/RagA"/>
</dbReference>
<reference evidence="8 9" key="1">
    <citation type="submission" date="2019-03" db="EMBL/GenBank/DDBJ databases">
        <title>Genomic Encyclopedia of Type Strains, Phase IV (KMG-IV): sequencing the most valuable type-strain genomes for metagenomic binning, comparative biology and taxonomic classification.</title>
        <authorList>
            <person name="Goeker M."/>
        </authorList>
    </citation>
    <scope>NUCLEOTIDE SEQUENCE [LARGE SCALE GENOMIC DNA]</scope>
    <source>
        <strain evidence="8 9">DSM 100059</strain>
    </source>
</reference>
<dbReference type="Pfam" id="PF13715">
    <property type="entry name" value="CarbopepD_reg_2"/>
    <property type="match status" value="1"/>
</dbReference>
<dbReference type="SUPFAM" id="SSF49464">
    <property type="entry name" value="Carboxypeptidase regulatory domain-like"/>
    <property type="match status" value="1"/>
</dbReference>